<accession>A0ABV4BF03</accession>
<dbReference type="InterPro" id="IPR050194">
    <property type="entry name" value="Glycosyltransferase_grp1"/>
</dbReference>
<dbReference type="PANTHER" id="PTHR45947">
    <property type="entry name" value="SULFOQUINOVOSYL TRANSFERASE SQD2"/>
    <property type="match status" value="1"/>
</dbReference>
<evidence type="ECO:0000259" key="1">
    <source>
        <dbReference type="Pfam" id="PF00534"/>
    </source>
</evidence>
<reference evidence="3 4" key="1">
    <citation type="submission" date="2024-05" db="EMBL/GenBank/DDBJ databases">
        <title>Genome Sequence and Characterization of the New Strain Purple Sulfur Bacterium of Genus Thioalkalicoccus.</title>
        <authorList>
            <person name="Bryantseva I.A."/>
            <person name="Kyndt J.A."/>
            <person name="Imhoff J.F."/>
        </authorList>
    </citation>
    <scope>NUCLEOTIDE SEQUENCE [LARGE SCALE GENOMIC DNA]</scope>
    <source>
        <strain evidence="3 4">Um2</strain>
    </source>
</reference>
<dbReference type="RefSeq" id="WP_369666319.1">
    <property type="nucleotide sequence ID" value="NZ_JBDKXB010000005.1"/>
</dbReference>
<dbReference type="Pfam" id="PF13439">
    <property type="entry name" value="Glyco_transf_4"/>
    <property type="match status" value="1"/>
</dbReference>
<dbReference type="Proteomes" id="UP001564408">
    <property type="component" value="Unassembled WGS sequence"/>
</dbReference>
<keyword evidence="3" id="KW-0328">Glycosyltransferase</keyword>
<organism evidence="3 4">
    <name type="scientific">Thioalkalicoccus limnaeus</name>
    <dbReference type="NCBI Taxonomy" id="120681"/>
    <lineage>
        <taxon>Bacteria</taxon>
        <taxon>Pseudomonadati</taxon>
        <taxon>Pseudomonadota</taxon>
        <taxon>Gammaproteobacteria</taxon>
        <taxon>Chromatiales</taxon>
        <taxon>Chromatiaceae</taxon>
        <taxon>Thioalkalicoccus</taxon>
    </lineage>
</organism>
<dbReference type="EMBL" id="JBDKXB010000005">
    <property type="protein sequence ID" value="MEY6431937.1"/>
    <property type="molecule type" value="Genomic_DNA"/>
</dbReference>
<dbReference type="PANTHER" id="PTHR45947:SF3">
    <property type="entry name" value="SULFOQUINOVOSYL TRANSFERASE SQD2"/>
    <property type="match status" value="1"/>
</dbReference>
<proteinExistence type="predicted"/>
<dbReference type="GO" id="GO:0016757">
    <property type="term" value="F:glycosyltransferase activity"/>
    <property type="evidence" value="ECO:0007669"/>
    <property type="project" value="UniProtKB-KW"/>
</dbReference>
<dbReference type="Pfam" id="PF00534">
    <property type="entry name" value="Glycos_transf_1"/>
    <property type="match status" value="1"/>
</dbReference>
<sequence length="389" mass="43212">MLNLSTTEWKHSPRPEPAALTEVAQGLRVAIVSDAVPERNGVGAYYRDLAEHLRAVGVQVTTVAPRLRAGKWRGGMRFPMPGDPTQKIIWPPVSLVARRLERLRPHAVIIPTPGPFGLIGMHLARRRGIKVIAGFHTHFERLTELFSGLRISAKAAEACLVVSNRILLSRCHLVLANTDEMVAVARSMGAANLDVMGTSIPRRFLEADPLPLRSRLSKILFAGRLAPEKNLHTVIEAARALPQLEFQIAGDGPLRGWIEDEAQRLPNLCYIGWVKRSQVMALIDDVDCLVLPSKVESFGTIALEAMARGRLVVISRHCGIARWEPLSRGLFSMRDEEDLTEALRRIDGLDPAIRDRKAQVAREAARDMNDRNLTHWLRVLNQGRSEGVA</sequence>
<keyword evidence="3" id="KW-0808">Transferase</keyword>
<gene>
    <name evidence="3" type="ORF">ABC977_05880</name>
</gene>
<keyword evidence="4" id="KW-1185">Reference proteome</keyword>
<evidence type="ECO:0000259" key="2">
    <source>
        <dbReference type="Pfam" id="PF13439"/>
    </source>
</evidence>
<dbReference type="InterPro" id="IPR028098">
    <property type="entry name" value="Glyco_trans_4-like_N"/>
</dbReference>
<comment type="caution">
    <text evidence="3">The sequence shown here is derived from an EMBL/GenBank/DDBJ whole genome shotgun (WGS) entry which is preliminary data.</text>
</comment>
<dbReference type="InterPro" id="IPR001296">
    <property type="entry name" value="Glyco_trans_1"/>
</dbReference>
<name>A0ABV4BF03_9GAMM</name>
<dbReference type="EC" id="2.4.-.-" evidence="3"/>
<protein>
    <submittedName>
        <fullName evidence="3">Glycosyltransferase</fullName>
        <ecNumber evidence="3">2.4.-.-</ecNumber>
    </submittedName>
</protein>
<feature type="domain" description="Glycosyl transferase family 1" evidence="1">
    <location>
        <begin position="215"/>
        <end position="321"/>
    </location>
</feature>
<dbReference type="Gene3D" id="3.40.50.2000">
    <property type="entry name" value="Glycogen Phosphorylase B"/>
    <property type="match status" value="2"/>
</dbReference>
<evidence type="ECO:0000313" key="4">
    <source>
        <dbReference type="Proteomes" id="UP001564408"/>
    </source>
</evidence>
<evidence type="ECO:0000313" key="3">
    <source>
        <dbReference type="EMBL" id="MEY6431937.1"/>
    </source>
</evidence>
<dbReference type="SUPFAM" id="SSF53756">
    <property type="entry name" value="UDP-Glycosyltransferase/glycogen phosphorylase"/>
    <property type="match status" value="1"/>
</dbReference>
<feature type="domain" description="Glycosyltransferase subfamily 4-like N-terminal" evidence="2">
    <location>
        <begin position="40"/>
        <end position="189"/>
    </location>
</feature>